<name>A0A4R3MQI8_9BACI</name>
<sequence length="398" mass="45954">MIEKWLSVLLVLFCLTPDLSGSLEAQTREDILVQATLFRGPYVENNQLTSRYSLPVTVLVNHLQITGNQLNISGSINRTPFQFSGDIKGDKIIEAADITNHFHLLSIYVVNRQVELYVKAENNDYIRIRLTSDQSRSPLYYNRYWYNQFIHTKAKNVTSSQIVTKSYNTHYDEVYERTFSIFGDQWTERLTLTHYYNWPSSTDGNGRYWFVTAEVTENKTTIDYYDPEKKDMTVEGSSLGVAGAQVAFGTDSGEYMKHAVADFSGTRYSGGSSIKLEYGLSIPHSPIGVKFDWPEAKYIDDGYDHRFSFNYKGEKKTQGYVLNWDPYKYHLKKTGDFFEVASWIMTDESYAEEDRKRLKTEWKYEIVSDGLNRGTPVPSYNESGGFSNTLYYDLIFND</sequence>
<organism evidence="1 2">
    <name type="scientific">Melghiribacillus thermohalophilus</name>
    <dbReference type="NCBI Taxonomy" id="1324956"/>
    <lineage>
        <taxon>Bacteria</taxon>
        <taxon>Bacillati</taxon>
        <taxon>Bacillota</taxon>
        <taxon>Bacilli</taxon>
        <taxon>Bacillales</taxon>
        <taxon>Bacillaceae</taxon>
        <taxon>Melghiribacillus</taxon>
    </lineage>
</organism>
<protein>
    <submittedName>
        <fullName evidence="1">Uncharacterized protein</fullName>
    </submittedName>
</protein>
<keyword evidence="2" id="KW-1185">Reference proteome</keyword>
<dbReference type="EMBL" id="SMAN01000024">
    <property type="protein sequence ID" value="TCT18079.1"/>
    <property type="molecule type" value="Genomic_DNA"/>
</dbReference>
<dbReference type="Proteomes" id="UP000294650">
    <property type="component" value="Unassembled WGS sequence"/>
</dbReference>
<comment type="caution">
    <text evidence="1">The sequence shown here is derived from an EMBL/GenBank/DDBJ whole genome shotgun (WGS) entry which is preliminary data.</text>
</comment>
<evidence type="ECO:0000313" key="1">
    <source>
        <dbReference type="EMBL" id="TCT18079.1"/>
    </source>
</evidence>
<dbReference type="OrthoDB" id="9831453at2"/>
<gene>
    <name evidence="1" type="ORF">EDD68_12431</name>
</gene>
<dbReference type="RefSeq" id="WP_132372801.1">
    <property type="nucleotide sequence ID" value="NZ_SMAN01000024.1"/>
</dbReference>
<dbReference type="AlphaFoldDB" id="A0A4R3MQI8"/>
<evidence type="ECO:0000313" key="2">
    <source>
        <dbReference type="Proteomes" id="UP000294650"/>
    </source>
</evidence>
<accession>A0A4R3MQI8</accession>
<reference evidence="1 2" key="1">
    <citation type="submission" date="2019-03" db="EMBL/GenBank/DDBJ databases">
        <title>Genomic Encyclopedia of Type Strains, Phase IV (KMG-IV): sequencing the most valuable type-strain genomes for metagenomic binning, comparative biology and taxonomic classification.</title>
        <authorList>
            <person name="Goeker M."/>
        </authorList>
    </citation>
    <scope>NUCLEOTIDE SEQUENCE [LARGE SCALE GENOMIC DNA]</scope>
    <source>
        <strain evidence="1 2">DSM 25894</strain>
    </source>
</reference>
<proteinExistence type="predicted"/>